<organism>
    <name type="scientific">Branchiostoma floridae</name>
    <name type="common">Florida lancelet</name>
    <name type="synonym">Amphioxus</name>
    <dbReference type="NCBI Taxonomy" id="7739"/>
    <lineage>
        <taxon>Eukaryota</taxon>
        <taxon>Metazoa</taxon>
        <taxon>Chordata</taxon>
        <taxon>Cephalochordata</taxon>
        <taxon>Leptocardii</taxon>
        <taxon>Amphioxiformes</taxon>
        <taxon>Branchiostomatidae</taxon>
        <taxon>Branchiostoma</taxon>
    </lineage>
</organism>
<evidence type="ECO:0000313" key="16">
    <source>
        <dbReference type="EMBL" id="EEN46736.1"/>
    </source>
</evidence>
<keyword evidence="7" id="KW-0735">Signal-anchor</keyword>
<dbReference type="FunFam" id="3.40.50.300:FF:000290">
    <property type="entry name" value="Protein-tyrosine sulfotransferase"/>
    <property type="match status" value="1"/>
</dbReference>
<evidence type="ECO:0000256" key="5">
    <source>
        <dbReference type="ARBA" id="ARBA00022679"/>
    </source>
</evidence>
<reference evidence="17" key="2">
    <citation type="journal article" date="2020" name="Nat. Ecol. Evol.">
        <title>Deeply conserved synteny resolves early events in vertebrate evolution.</title>
        <authorList>
            <person name="Simakov O."/>
            <person name="Marletaz F."/>
            <person name="Yue J.X."/>
            <person name="O'Connell B."/>
            <person name="Jenkins J."/>
            <person name="Brandt A."/>
            <person name="Calef R."/>
            <person name="Tung C.H."/>
            <person name="Huang T.K."/>
            <person name="Schmutz J."/>
            <person name="Satoh N."/>
            <person name="Yu J.K."/>
            <person name="Putnam N.H."/>
            <person name="Green R.E."/>
            <person name="Rokhsar D.S."/>
        </authorList>
    </citation>
    <scope>NUCLEOTIDE SEQUENCE [LARGE SCALE GENOMIC DNA]</scope>
    <source>
        <strain evidence="17">S238N-H82</strain>
    </source>
</reference>
<evidence type="ECO:0000256" key="8">
    <source>
        <dbReference type="ARBA" id="ARBA00022989"/>
    </source>
</evidence>
<dbReference type="SUPFAM" id="SSF52540">
    <property type="entry name" value="P-loop containing nucleoside triphosphate hydrolases"/>
    <property type="match status" value="1"/>
</dbReference>
<evidence type="ECO:0000256" key="3">
    <source>
        <dbReference type="ARBA" id="ARBA00009988"/>
    </source>
</evidence>
<sequence>MHSPTTAADSTRRASSPFSPGYHAAPGYATPGYAATLPNFSAPGPIMMRGGSRRSMLAGLCTFQAFLLMYLYFFSSSAPCDKGKMIPKEGSQYVYDAENRAYQYDRNMPLIFIGGVPRSGTTLARVMLDAHPSIRCGEETRVIPRILAMQVQWRRSTKEKSRLEEAGVTDEVLDDAISSFVLEVIAKHGEAAPYLCNKDPFTHKSTVYLSSLFPNAKFILMLRDGRAAVHSMITRKVTITGFDLTSYRNSLTKWNQAIENMYSQCVQVGPTKCMPVQYEQLVLHPKEWMERILTFLEIPWDEAVLHHQDFIGKPGGASLSKIERSTDQVVKPVNLDALTSWVGHMPDDVVRDMPYIAPMLQRLGYDPRQNPPDYGKPDAVVLENTKKLKGQEYQYNPDALPVQVAIPGHPGDVNPPLGDAGEGKGQMEAPGVGENAQEQPQGEKRMDHVPVPPA</sequence>
<dbReference type="PANTHER" id="PTHR12788">
    <property type="entry name" value="PROTEIN-TYROSINE SULFOTRANSFERASE 2"/>
    <property type="match status" value="1"/>
</dbReference>
<dbReference type="EC" id="2.8.2.20" evidence="4 14"/>
<evidence type="ECO:0000256" key="2">
    <source>
        <dbReference type="ARBA" id="ARBA00004323"/>
    </source>
</evidence>
<evidence type="ECO:0000256" key="14">
    <source>
        <dbReference type="RuleBase" id="RU365018"/>
    </source>
</evidence>
<dbReference type="InterPro" id="IPR026634">
    <property type="entry name" value="TPST-like"/>
</dbReference>
<proteinExistence type="inferred from homology"/>
<dbReference type="OMA" id="CHENTAL"/>
<dbReference type="InParanoid" id="C3ZL54"/>
<dbReference type="Pfam" id="PF13469">
    <property type="entry name" value="Sulfotransfer_3"/>
    <property type="match status" value="1"/>
</dbReference>
<dbReference type="GO" id="GO:0000139">
    <property type="term" value="C:Golgi membrane"/>
    <property type="evidence" value="ECO:0007669"/>
    <property type="project" value="UniProtKB-SubCell"/>
</dbReference>
<feature type="region of interest" description="Disordered" evidence="15">
    <location>
        <begin position="406"/>
        <end position="454"/>
    </location>
</feature>
<comment type="catalytic activity">
    <reaction evidence="13 14">
        <text>L-tyrosyl-[protein] + 3'-phosphoadenylyl sulfate = O-sulfo-L-tyrosine-[protein] + adenosine 3',5'-bisphosphate + H(+)</text>
        <dbReference type="Rhea" id="RHEA:16801"/>
        <dbReference type="Rhea" id="RHEA-COMP:10136"/>
        <dbReference type="Rhea" id="RHEA-COMP:11688"/>
        <dbReference type="ChEBI" id="CHEBI:15378"/>
        <dbReference type="ChEBI" id="CHEBI:46858"/>
        <dbReference type="ChEBI" id="CHEBI:58339"/>
        <dbReference type="ChEBI" id="CHEBI:58343"/>
        <dbReference type="ChEBI" id="CHEBI:65286"/>
        <dbReference type="EC" id="2.8.2.20"/>
    </reaction>
</comment>
<dbReference type="KEGG" id="bfo:118426073"/>
<evidence type="ECO:0000256" key="10">
    <source>
        <dbReference type="ARBA" id="ARBA00023136"/>
    </source>
</evidence>
<dbReference type="Proteomes" id="UP000001554">
    <property type="component" value="Chromosome 11"/>
</dbReference>
<dbReference type="InterPro" id="IPR027417">
    <property type="entry name" value="P-loop_NTPase"/>
</dbReference>
<comment type="subcellular location">
    <subcellularLocation>
        <location evidence="2">Golgi apparatus membrane</location>
        <topology evidence="2">Single-pass type II membrane protein</topology>
    </subcellularLocation>
</comment>
<keyword evidence="6 14" id="KW-0812">Transmembrane</keyword>
<keyword evidence="11" id="KW-1015">Disulfide bond</keyword>
<keyword evidence="12" id="KW-0325">Glycoprotein</keyword>
<evidence type="ECO:0000256" key="15">
    <source>
        <dbReference type="SAM" id="MobiDB-lite"/>
    </source>
</evidence>
<dbReference type="AlphaFoldDB" id="C3ZL54"/>
<evidence type="ECO:0000313" key="18">
    <source>
        <dbReference type="RefSeq" id="XP_035691221.1"/>
    </source>
</evidence>
<dbReference type="EMBL" id="GG666640">
    <property type="protein sequence ID" value="EEN46736.1"/>
    <property type="molecule type" value="Genomic_DNA"/>
</dbReference>
<dbReference type="GO" id="GO:0005794">
    <property type="term" value="C:Golgi apparatus"/>
    <property type="evidence" value="ECO:0000318"/>
    <property type="project" value="GO_Central"/>
</dbReference>
<evidence type="ECO:0000256" key="12">
    <source>
        <dbReference type="ARBA" id="ARBA00023180"/>
    </source>
</evidence>
<evidence type="ECO:0000256" key="4">
    <source>
        <dbReference type="ARBA" id="ARBA00013262"/>
    </source>
</evidence>
<evidence type="ECO:0000256" key="11">
    <source>
        <dbReference type="ARBA" id="ARBA00023157"/>
    </source>
</evidence>
<keyword evidence="8 14" id="KW-1133">Transmembrane helix</keyword>
<keyword evidence="5 14" id="KW-0808">Transferase</keyword>
<evidence type="ECO:0000313" key="17">
    <source>
        <dbReference type="Proteomes" id="UP000001554"/>
    </source>
</evidence>
<keyword evidence="9" id="KW-0333">Golgi apparatus</keyword>
<comment type="similarity">
    <text evidence="3 14">Belongs to the protein sulfotransferase family.</text>
</comment>
<keyword evidence="17" id="KW-1185">Reference proteome</keyword>
<evidence type="ECO:0000256" key="1">
    <source>
        <dbReference type="ARBA" id="ARBA00003886"/>
    </source>
</evidence>
<dbReference type="GO" id="GO:0008476">
    <property type="term" value="F:protein-tyrosine sulfotransferase activity"/>
    <property type="evidence" value="ECO:0000318"/>
    <property type="project" value="GO_Central"/>
</dbReference>
<dbReference type="Gene3D" id="3.40.50.300">
    <property type="entry name" value="P-loop containing nucleotide triphosphate hydrolases"/>
    <property type="match status" value="1"/>
</dbReference>
<reference evidence="16" key="1">
    <citation type="journal article" date="2008" name="Nature">
        <title>The amphioxus genome and the evolution of the chordate karyotype.</title>
        <authorList>
            <consortium name="US DOE Joint Genome Institute (JGI-PGF)"/>
            <person name="Putnam N.H."/>
            <person name="Butts T."/>
            <person name="Ferrier D.E.K."/>
            <person name="Furlong R.F."/>
            <person name="Hellsten U."/>
            <person name="Kawashima T."/>
            <person name="Robinson-Rechavi M."/>
            <person name="Shoguchi E."/>
            <person name="Terry A."/>
            <person name="Yu J.-K."/>
            <person name="Benito-Gutierrez E.L."/>
            <person name="Dubchak I."/>
            <person name="Garcia-Fernandez J."/>
            <person name="Gibson-Brown J.J."/>
            <person name="Grigoriev I.V."/>
            <person name="Horton A.C."/>
            <person name="de Jong P.J."/>
            <person name="Jurka J."/>
            <person name="Kapitonov V.V."/>
            <person name="Kohara Y."/>
            <person name="Kuroki Y."/>
            <person name="Lindquist E."/>
            <person name="Lucas S."/>
            <person name="Osoegawa K."/>
            <person name="Pennacchio L.A."/>
            <person name="Salamov A.A."/>
            <person name="Satou Y."/>
            <person name="Sauka-Spengler T."/>
            <person name="Schmutz J."/>
            <person name="Shin-I T."/>
            <person name="Toyoda A."/>
            <person name="Bronner-Fraser M."/>
            <person name="Fujiyama A."/>
            <person name="Holland L.Z."/>
            <person name="Holland P.W.H."/>
            <person name="Satoh N."/>
            <person name="Rokhsar D.S."/>
        </authorList>
    </citation>
    <scope>NUCLEOTIDE SEQUENCE [LARGE SCALE GENOMIC DNA]</scope>
    <source>
        <strain evidence="16">S238N-H82</strain>
        <tissue evidence="16">Testes</tissue>
    </source>
</reference>
<evidence type="ECO:0000256" key="7">
    <source>
        <dbReference type="ARBA" id="ARBA00022968"/>
    </source>
</evidence>
<comment type="function">
    <text evidence="1 14">Catalyzes the O-sulfation of tyrosine residues within acidic motifs of polypeptides, using 3'-phosphoadenylyl sulfate (PAPS) as cosubstrate.</text>
</comment>
<dbReference type="STRING" id="7739.C3ZL54"/>
<dbReference type="OrthoDB" id="545675at2759"/>
<gene>
    <name evidence="18" type="primary">LOC118426073</name>
    <name evidence="16" type="ORF">BRAFLDRAFT_89531</name>
</gene>
<dbReference type="eggNOG" id="KOG3988">
    <property type="taxonomic scope" value="Eukaryota"/>
</dbReference>
<accession>C3ZL54</accession>
<evidence type="ECO:0000256" key="9">
    <source>
        <dbReference type="ARBA" id="ARBA00023034"/>
    </source>
</evidence>
<evidence type="ECO:0000256" key="6">
    <source>
        <dbReference type="ARBA" id="ARBA00022692"/>
    </source>
</evidence>
<dbReference type="PANTHER" id="PTHR12788:SF10">
    <property type="entry name" value="PROTEIN-TYROSINE SULFOTRANSFERASE"/>
    <property type="match status" value="1"/>
</dbReference>
<dbReference type="GeneID" id="118426073"/>
<evidence type="ECO:0000256" key="13">
    <source>
        <dbReference type="ARBA" id="ARBA00048460"/>
    </source>
</evidence>
<reference evidence="18" key="3">
    <citation type="submission" date="2025-04" db="UniProtKB">
        <authorList>
            <consortium name="RefSeq"/>
        </authorList>
    </citation>
    <scope>IDENTIFICATION</scope>
    <source>
        <strain evidence="18">S238N-H82</strain>
        <tissue evidence="18">Testes</tissue>
    </source>
</reference>
<dbReference type="RefSeq" id="XP_035691221.1">
    <property type="nucleotide sequence ID" value="XM_035835328.1"/>
</dbReference>
<keyword evidence="10 14" id="KW-0472">Membrane</keyword>
<name>C3ZL54_BRAFL</name>
<feature type="transmembrane region" description="Helical" evidence="14">
    <location>
        <begin position="56"/>
        <end position="74"/>
    </location>
</feature>
<protein>
    <recommendedName>
        <fullName evidence="4 14">Protein-tyrosine sulfotransferase</fullName>
        <ecNumber evidence="4 14">2.8.2.20</ecNumber>
    </recommendedName>
</protein>